<feature type="repeat" description="PPR" evidence="3">
    <location>
        <begin position="246"/>
        <end position="280"/>
    </location>
</feature>
<dbReference type="InterPro" id="IPR011990">
    <property type="entry name" value="TPR-like_helical_dom_sf"/>
</dbReference>
<dbReference type="Proteomes" id="UP001293593">
    <property type="component" value="Unassembled WGS sequence"/>
</dbReference>
<feature type="repeat" description="PPR" evidence="3">
    <location>
        <begin position="144"/>
        <end position="178"/>
    </location>
</feature>
<keyword evidence="5" id="KW-1185">Reference proteome</keyword>
<reference evidence="4" key="1">
    <citation type="submission" date="2023-10" db="EMBL/GenBank/DDBJ databases">
        <title>Chromosome-level genome of the transformable northern wattle, Acacia crassicarpa.</title>
        <authorList>
            <person name="Massaro I."/>
            <person name="Sinha N.R."/>
            <person name="Poethig S."/>
            <person name="Leichty A.R."/>
        </authorList>
    </citation>
    <scope>NUCLEOTIDE SEQUENCE</scope>
    <source>
        <strain evidence="4">Acra3RX</strain>
        <tissue evidence="4">Leaf</tissue>
    </source>
</reference>
<dbReference type="Pfam" id="PF20431">
    <property type="entry name" value="E_motif"/>
    <property type="match status" value="1"/>
</dbReference>
<evidence type="ECO:0008006" key="6">
    <source>
        <dbReference type="Google" id="ProtNLM"/>
    </source>
</evidence>
<organism evidence="4 5">
    <name type="scientific">Acacia crassicarpa</name>
    <name type="common">northern wattle</name>
    <dbReference type="NCBI Taxonomy" id="499986"/>
    <lineage>
        <taxon>Eukaryota</taxon>
        <taxon>Viridiplantae</taxon>
        <taxon>Streptophyta</taxon>
        <taxon>Embryophyta</taxon>
        <taxon>Tracheophyta</taxon>
        <taxon>Spermatophyta</taxon>
        <taxon>Magnoliopsida</taxon>
        <taxon>eudicotyledons</taxon>
        <taxon>Gunneridae</taxon>
        <taxon>Pentapetalae</taxon>
        <taxon>rosids</taxon>
        <taxon>fabids</taxon>
        <taxon>Fabales</taxon>
        <taxon>Fabaceae</taxon>
        <taxon>Caesalpinioideae</taxon>
        <taxon>mimosoid clade</taxon>
        <taxon>Acacieae</taxon>
        <taxon>Acacia</taxon>
    </lineage>
</organism>
<feature type="repeat" description="PPR" evidence="3">
    <location>
        <begin position="578"/>
        <end position="613"/>
    </location>
</feature>
<dbReference type="GO" id="GO:0009451">
    <property type="term" value="P:RNA modification"/>
    <property type="evidence" value="ECO:0007669"/>
    <property type="project" value="InterPro"/>
</dbReference>
<dbReference type="Pfam" id="PF13041">
    <property type="entry name" value="PPR_2"/>
    <property type="match status" value="4"/>
</dbReference>
<accession>A0AAE1JH98</accession>
<gene>
    <name evidence="4" type="ORF">QN277_025005</name>
</gene>
<dbReference type="GO" id="GO:0003723">
    <property type="term" value="F:RNA binding"/>
    <property type="evidence" value="ECO:0007669"/>
    <property type="project" value="InterPro"/>
</dbReference>
<dbReference type="EMBL" id="JAWXYG010000007">
    <property type="protein sequence ID" value="KAK4268333.1"/>
    <property type="molecule type" value="Genomic_DNA"/>
</dbReference>
<dbReference type="FunFam" id="1.25.40.10:FF:000196">
    <property type="entry name" value="Pentatricopeptide repeat-containing protein At4g14850"/>
    <property type="match status" value="1"/>
</dbReference>
<comment type="caution">
    <text evidence="4">The sequence shown here is derived from an EMBL/GenBank/DDBJ whole genome shotgun (WGS) entry which is preliminary data.</text>
</comment>
<dbReference type="PROSITE" id="PS51375">
    <property type="entry name" value="PPR"/>
    <property type="match status" value="7"/>
</dbReference>
<keyword evidence="1" id="KW-0677">Repeat</keyword>
<evidence type="ECO:0000313" key="4">
    <source>
        <dbReference type="EMBL" id="KAK4268333.1"/>
    </source>
</evidence>
<evidence type="ECO:0000256" key="1">
    <source>
        <dbReference type="ARBA" id="ARBA00022737"/>
    </source>
</evidence>
<dbReference type="FunFam" id="1.25.40.10:FF:001174">
    <property type="entry name" value="Pentatricopeptide repeat-containing protein At3g49740"/>
    <property type="match status" value="1"/>
</dbReference>
<dbReference type="FunFam" id="1.25.40.10:FF:000090">
    <property type="entry name" value="Pentatricopeptide repeat-containing protein, chloroplastic"/>
    <property type="match status" value="1"/>
</dbReference>
<evidence type="ECO:0000313" key="5">
    <source>
        <dbReference type="Proteomes" id="UP001293593"/>
    </source>
</evidence>
<protein>
    <recommendedName>
        <fullName evidence="6">Pentatricopeptide repeat-containing protein</fullName>
    </recommendedName>
</protein>
<feature type="repeat" description="PPR" evidence="3">
    <location>
        <begin position="410"/>
        <end position="444"/>
    </location>
</feature>
<dbReference type="AlphaFoldDB" id="A0AAE1JH98"/>
<dbReference type="InterPro" id="IPR046960">
    <property type="entry name" value="PPR_At4g14850-like_plant"/>
</dbReference>
<evidence type="ECO:0000256" key="2">
    <source>
        <dbReference type="ARBA" id="ARBA00061659"/>
    </source>
</evidence>
<feature type="repeat" description="PPR" evidence="3">
    <location>
        <begin position="113"/>
        <end position="143"/>
    </location>
</feature>
<dbReference type="Pfam" id="PF01535">
    <property type="entry name" value="PPR"/>
    <property type="match status" value="3"/>
</dbReference>
<proteinExistence type="inferred from homology"/>
<dbReference type="InterPro" id="IPR002885">
    <property type="entry name" value="PPR_rpt"/>
</dbReference>
<evidence type="ECO:0000256" key="3">
    <source>
        <dbReference type="PROSITE-ProRule" id="PRU00708"/>
    </source>
</evidence>
<dbReference type="InterPro" id="IPR046848">
    <property type="entry name" value="E_motif"/>
</dbReference>
<dbReference type="PANTHER" id="PTHR47926">
    <property type="entry name" value="PENTATRICOPEPTIDE REPEAT-CONTAINING PROTEIN"/>
    <property type="match status" value="1"/>
</dbReference>
<name>A0AAE1JH98_9FABA</name>
<feature type="repeat" description="PPR" evidence="3">
    <location>
        <begin position="344"/>
        <end position="378"/>
    </location>
</feature>
<sequence>MNSVTKLTVQRLVKLNGLLAELTHSGHFSDCFKLFGQIHSSYSLRPDQYTLSTALTACANNHNVYFGNQLHAYAVRTGLKAYSFVANSLLSLHAKAKDLNSVIWVFKDIEYPDVYSWTTLLAACTRLGHIGYALQLFVEMPKSNVAIWNAIITGCTDNGHEKVAMYLFREMHRMDVKPDNYTLASILSLCSVKTLDYGRHVHSAVIKTGYLVRASVINSLITMYFSGECVADAFLVFEEVKATIRDCITYNAMIDGLVGVERNEDAFLMFKKMQEACLSPTELTFVSVMSSCLSLETGCQVQAQAIKMGYVDCIAVNNATMTMYSNLRELHEVRNIFEMIEQKDLVSWNIMISTYSQENLGASAILIFEEMRRQEFEPDEFTYGSLLVASDSSQLIEMIQSLLSKKGPMKVEVSNALVSAYCRHGKMNQAFQVFSDLPHKNLTSWNCLISGFLVNGYPLQGLEEFSELLDTKLKPNVFTLTVILSICSSISALSLGQQIHGYIIKHEFSSDISLGNALITMYAKSGSLIMSLRVFNAMVERDTISWNAIISAYAQHGQGKEAVRYFEAMQNSPEIRPDEATFTAVLSACSHAGLVDDGTRIFYSMVKNYECMPKVDHFSCIVDLLGRSGHLEEAERVINGGQFGAHSNICWSLFSACAAHGNLRLGRTIAKILLEREGDNPSVYVLLSNIYAAAGHWEEAANLRDLIKMNGTTKQPGYSWIGV</sequence>
<feature type="repeat" description="PPR" evidence="3">
    <location>
        <begin position="542"/>
        <end position="572"/>
    </location>
</feature>
<comment type="similarity">
    <text evidence="2">Belongs to the PPR family. PCMP-E subfamily.</text>
</comment>
<dbReference type="Gene3D" id="1.25.40.10">
    <property type="entry name" value="Tetratricopeptide repeat domain"/>
    <property type="match status" value="6"/>
</dbReference>
<dbReference type="NCBIfam" id="TIGR00756">
    <property type="entry name" value="PPR"/>
    <property type="match status" value="6"/>
</dbReference>